<dbReference type="GO" id="GO:0051301">
    <property type="term" value="P:cell division"/>
    <property type="evidence" value="ECO:0007669"/>
    <property type="project" value="UniProtKB-KW"/>
</dbReference>
<feature type="active site" evidence="19">
    <location>
        <position position="341"/>
    </location>
</feature>
<evidence type="ECO:0000256" key="6">
    <source>
        <dbReference type="ARBA" id="ARBA00015188"/>
    </source>
</evidence>
<feature type="domain" description="FAD-binding PCMH-type" evidence="20">
    <location>
        <begin position="24"/>
        <end position="195"/>
    </location>
</feature>
<reference evidence="21" key="1">
    <citation type="submission" date="2014-02" db="EMBL/GenBank/DDBJ databases">
        <title>Expanding our view of genomic diversity in Candidatus Accumulibacter clades.</title>
        <authorList>
            <person name="Skennerton C.T."/>
            <person name="Barr J.J."/>
            <person name="Slater F.R."/>
            <person name="Bond P.L."/>
            <person name="Tyson G.W."/>
        </authorList>
    </citation>
    <scope>NUCLEOTIDE SEQUENCE [LARGE SCALE GENOMIC DNA]</scope>
</reference>
<dbReference type="SUPFAM" id="SSF56194">
    <property type="entry name" value="Uridine diphospho-N-Acetylenolpyruvylglucosamine reductase, MurB, C-terminal domain"/>
    <property type="match status" value="1"/>
</dbReference>
<evidence type="ECO:0000256" key="11">
    <source>
        <dbReference type="ARBA" id="ARBA00022857"/>
    </source>
</evidence>
<dbReference type="GO" id="GO:0071949">
    <property type="term" value="F:FAD binding"/>
    <property type="evidence" value="ECO:0007669"/>
    <property type="project" value="InterPro"/>
</dbReference>
<comment type="caution">
    <text evidence="21">The sequence shown here is derived from an EMBL/GenBank/DDBJ whole genome shotgun (WGS) entry which is preliminary data.</text>
</comment>
<dbReference type="InterPro" id="IPR016169">
    <property type="entry name" value="FAD-bd_PCMH_sub2"/>
</dbReference>
<dbReference type="HAMAP" id="MF_00037">
    <property type="entry name" value="MurB"/>
    <property type="match status" value="1"/>
</dbReference>
<dbReference type="GO" id="GO:0008360">
    <property type="term" value="P:regulation of cell shape"/>
    <property type="evidence" value="ECO:0007669"/>
    <property type="project" value="UniProtKB-KW"/>
</dbReference>
<evidence type="ECO:0000256" key="5">
    <source>
        <dbReference type="ARBA" id="ARBA00012518"/>
    </source>
</evidence>
<keyword evidence="14 19" id="KW-0560">Oxidoreductase</keyword>
<dbReference type="NCBIfam" id="NF000755">
    <property type="entry name" value="PRK00046.1"/>
    <property type="match status" value="1"/>
</dbReference>
<feature type="active site" evidence="19">
    <location>
        <position position="168"/>
    </location>
</feature>
<evidence type="ECO:0000256" key="1">
    <source>
        <dbReference type="ARBA" id="ARBA00001974"/>
    </source>
</evidence>
<evidence type="ECO:0000256" key="16">
    <source>
        <dbReference type="ARBA" id="ARBA00023316"/>
    </source>
</evidence>
<evidence type="ECO:0000256" key="13">
    <source>
        <dbReference type="ARBA" id="ARBA00022984"/>
    </source>
</evidence>
<dbReference type="UniPathway" id="UPA00219"/>
<dbReference type="GO" id="GO:0008762">
    <property type="term" value="F:UDP-N-acetylmuramate dehydrogenase activity"/>
    <property type="evidence" value="ECO:0007669"/>
    <property type="project" value="UniProtKB-UniRule"/>
</dbReference>
<dbReference type="InterPro" id="IPR003170">
    <property type="entry name" value="MurB"/>
</dbReference>
<keyword evidence="10 19" id="KW-0274">FAD</keyword>
<evidence type="ECO:0000256" key="17">
    <source>
        <dbReference type="ARBA" id="ARBA00031026"/>
    </source>
</evidence>
<evidence type="ECO:0000256" key="12">
    <source>
        <dbReference type="ARBA" id="ARBA00022960"/>
    </source>
</evidence>
<evidence type="ECO:0000256" key="19">
    <source>
        <dbReference type="HAMAP-Rule" id="MF_00037"/>
    </source>
</evidence>
<keyword evidence="9 19" id="KW-0285">Flavoprotein</keyword>
<dbReference type="AlphaFoldDB" id="A0A080MEH4"/>
<organism evidence="21 22">
    <name type="scientific">Candidatus Accumulibacter cognatus</name>
    <dbReference type="NCBI Taxonomy" id="2954383"/>
    <lineage>
        <taxon>Bacteria</taxon>
        <taxon>Pseudomonadati</taxon>
        <taxon>Pseudomonadota</taxon>
        <taxon>Betaproteobacteria</taxon>
        <taxon>Candidatus Accumulibacter</taxon>
    </lineage>
</organism>
<dbReference type="SUPFAM" id="SSF56176">
    <property type="entry name" value="FAD-binding/transporter-associated domain-like"/>
    <property type="match status" value="1"/>
</dbReference>
<accession>A0A080MEH4</accession>
<evidence type="ECO:0000259" key="20">
    <source>
        <dbReference type="PROSITE" id="PS51387"/>
    </source>
</evidence>
<dbReference type="Gene3D" id="3.90.78.10">
    <property type="entry name" value="UDP-N-acetylenolpyruvoylglucosamine reductase, C-terminal domain"/>
    <property type="match status" value="1"/>
</dbReference>
<dbReference type="EMBL" id="JDST02000081">
    <property type="protein sequence ID" value="KFB75579.1"/>
    <property type="molecule type" value="Genomic_DNA"/>
</dbReference>
<dbReference type="Gene3D" id="3.30.465.10">
    <property type="match status" value="1"/>
</dbReference>
<dbReference type="RefSeq" id="WP_034951612.1">
    <property type="nucleotide sequence ID" value="NZ_JDST02000081.1"/>
</dbReference>
<keyword evidence="22" id="KW-1185">Reference proteome</keyword>
<dbReference type="PROSITE" id="PS51387">
    <property type="entry name" value="FAD_PCMH"/>
    <property type="match status" value="1"/>
</dbReference>
<evidence type="ECO:0000256" key="7">
    <source>
        <dbReference type="ARBA" id="ARBA00022490"/>
    </source>
</evidence>
<dbReference type="PANTHER" id="PTHR21071:SF4">
    <property type="entry name" value="UDP-N-ACETYLENOLPYRUVOYLGLUCOSAMINE REDUCTASE"/>
    <property type="match status" value="1"/>
</dbReference>
<comment type="similarity">
    <text evidence="19">Belongs to the MurB family.</text>
</comment>
<evidence type="ECO:0000256" key="2">
    <source>
        <dbReference type="ARBA" id="ARBA00003921"/>
    </source>
</evidence>
<keyword evidence="11 19" id="KW-0521">NADP</keyword>
<evidence type="ECO:0000256" key="4">
    <source>
        <dbReference type="ARBA" id="ARBA00004752"/>
    </source>
</evidence>
<proteinExistence type="inferred from homology"/>
<comment type="cofactor">
    <cofactor evidence="1 19">
        <name>FAD</name>
        <dbReference type="ChEBI" id="CHEBI:57692"/>
    </cofactor>
</comment>
<evidence type="ECO:0000256" key="8">
    <source>
        <dbReference type="ARBA" id="ARBA00022618"/>
    </source>
</evidence>
<keyword evidence="12 19" id="KW-0133">Cell shape</keyword>
<protein>
    <recommendedName>
        <fullName evidence="6 19">UDP-N-acetylenolpyruvoylglucosamine reductase</fullName>
        <ecNumber evidence="5 19">1.3.1.98</ecNumber>
    </recommendedName>
    <alternativeName>
        <fullName evidence="17 19">UDP-N-acetylmuramate dehydrogenase</fullName>
    </alternativeName>
</protein>
<comment type="pathway">
    <text evidence="4 19">Cell wall biogenesis; peptidoglycan biosynthesis.</text>
</comment>
<dbReference type="InterPro" id="IPR036318">
    <property type="entry name" value="FAD-bd_PCMH-like_sf"/>
</dbReference>
<sequence length="345" mass="37446">MSDRPQPDFVTGNVELATRTTLALPGRAALYAEITAAAQLAQLAGSGGPRRFVLGGGSNLVLSGDFDGLLLHMAIAGRQLVAEDDDAWYVRAGAGENWHQLVGWTLAQGWPGLENLALIPGTVGAAPIQNIGAYGLEIADRLLSLEACDMQSGKMLHFDRAACRFAYRDSVFKQQSWHLDGSRVITHVTLRLPKAWQPLTSYPDLAAEFDQQQITHPNARQIAAAVIQVRRRKLPDPAVLPNAGSFFHNPLVDTETGERLARRFPGLPRYPQGDGRVKLAAGWLIEQCGWKGRNLGRVGMYEKQALVLVNRGGASGTEVIALATAVQTDVRARFGIELTPEPVFL</sequence>
<dbReference type="InterPro" id="IPR011601">
    <property type="entry name" value="MurB_C"/>
</dbReference>
<dbReference type="STRING" id="1453999.AW06_003349"/>
<evidence type="ECO:0000256" key="14">
    <source>
        <dbReference type="ARBA" id="ARBA00023002"/>
    </source>
</evidence>
<keyword evidence="13 19" id="KW-0573">Peptidoglycan synthesis</keyword>
<evidence type="ECO:0000313" key="22">
    <source>
        <dbReference type="Proteomes" id="UP000021315"/>
    </source>
</evidence>
<evidence type="ECO:0000256" key="10">
    <source>
        <dbReference type="ARBA" id="ARBA00022827"/>
    </source>
</evidence>
<dbReference type="GO" id="GO:0005829">
    <property type="term" value="C:cytosol"/>
    <property type="evidence" value="ECO:0007669"/>
    <property type="project" value="TreeGrafter"/>
</dbReference>
<keyword evidence="16 19" id="KW-0961">Cell wall biogenesis/degradation</keyword>
<comment type="subcellular location">
    <subcellularLocation>
        <location evidence="3 19">Cytoplasm</location>
    </subcellularLocation>
</comment>
<evidence type="ECO:0000256" key="15">
    <source>
        <dbReference type="ARBA" id="ARBA00023306"/>
    </source>
</evidence>
<evidence type="ECO:0000256" key="18">
    <source>
        <dbReference type="ARBA" id="ARBA00048914"/>
    </source>
</evidence>
<dbReference type="Proteomes" id="UP000021315">
    <property type="component" value="Unassembled WGS sequence"/>
</dbReference>
<dbReference type="GO" id="GO:0071555">
    <property type="term" value="P:cell wall organization"/>
    <property type="evidence" value="ECO:0007669"/>
    <property type="project" value="UniProtKB-KW"/>
</dbReference>
<keyword evidence="7 19" id="KW-0963">Cytoplasm</keyword>
<dbReference type="EC" id="1.3.1.98" evidence="5 19"/>
<feature type="active site" description="Proton donor" evidence="19">
    <location>
        <position position="245"/>
    </location>
</feature>
<dbReference type="InterPro" id="IPR016167">
    <property type="entry name" value="FAD-bd_PCMH_sub1"/>
</dbReference>
<dbReference type="InterPro" id="IPR006094">
    <property type="entry name" value="Oxid_FAD_bind_N"/>
</dbReference>
<evidence type="ECO:0000256" key="9">
    <source>
        <dbReference type="ARBA" id="ARBA00022630"/>
    </source>
</evidence>
<dbReference type="Pfam" id="PF01565">
    <property type="entry name" value="FAD_binding_4"/>
    <property type="match status" value="1"/>
</dbReference>
<dbReference type="NCBIfam" id="TIGR00179">
    <property type="entry name" value="murB"/>
    <property type="match status" value="1"/>
</dbReference>
<comment type="function">
    <text evidence="2 19">Cell wall formation.</text>
</comment>
<dbReference type="InterPro" id="IPR016166">
    <property type="entry name" value="FAD-bd_PCMH"/>
</dbReference>
<dbReference type="PANTHER" id="PTHR21071">
    <property type="entry name" value="UDP-N-ACETYLENOLPYRUVOYLGLUCOSAMINE REDUCTASE"/>
    <property type="match status" value="1"/>
</dbReference>
<evidence type="ECO:0000313" key="21">
    <source>
        <dbReference type="EMBL" id="KFB75579.1"/>
    </source>
</evidence>
<evidence type="ECO:0000256" key="3">
    <source>
        <dbReference type="ARBA" id="ARBA00004496"/>
    </source>
</evidence>
<dbReference type="GO" id="GO:0009252">
    <property type="term" value="P:peptidoglycan biosynthetic process"/>
    <property type="evidence" value="ECO:0007669"/>
    <property type="project" value="UniProtKB-UniRule"/>
</dbReference>
<keyword evidence="8 19" id="KW-0132">Cell division</keyword>
<name>A0A080MEH4_9PROT</name>
<dbReference type="InterPro" id="IPR036635">
    <property type="entry name" value="MurB_C_sf"/>
</dbReference>
<dbReference type="Pfam" id="PF02873">
    <property type="entry name" value="MurB_C"/>
    <property type="match status" value="1"/>
</dbReference>
<comment type="catalytic activity">
    <reaction evidence="18 19">
        <text>UDP-N-acetyl-alpha-D-muramate + NADP(+) = UDP-N-acetyl-3-O-(1-carboxyvinyl)-alpha-D-glucosamine + NADPH + H(+)</text>
        <dbReference type="Rhea" id="RHEA:12248"/>
        <dbReference type="ChEBI" id="CHEBI:15378"/>
        <dbReference type="ChEBI" id="CHEBI:57783"/>
        <dbReference type="ChEBI" id="CHEBI:58349"/>
        <dbReference type="ChEBI" id="CHEBI:68483"/>
        <dbReference type="ChEBI" id="CHEBI:70757"/>
        <dbReference type="EC" id="1.3.1.98"/>
    </reaction>
</comment>
<dbReference type="Gene3D" id="3.30.43.10">
    <property type="entry name" value="Uridine Diphospho-n-acetylenolpyruvylglucosamine Reductase, domain 2"/>
    <property type="match status" value="1"/>
</dbReference>
<gene>
    <name evidence="21" type="primary">murB_2</name>
    <name evidence="19" type="synonym">murB</name>
    <name evidence="21" type="ORF">AW06_003349</name>
</gene>
<keyword evidence="15 19" id="KW-0131">Cell cycle</keyword>
<dbReference type="NCBIfam" id="NF010478">
    <property type="entry name" value="PRK13903.1"/>
    <property type="match status" value="1"/>
</dbReference>